<keyword evidence="6" id="KW-1133">Transmembrane helix</keyword>
<dbReference type="GO" id="GO:0005739">
    <property type="term" value="C:mitochondrion"/>
    <property type="evidence" value="ECO:0007669"/>
    <property type="project" value="UniProtKB-SubCell"/>
</dbReference>
<evidence type="ECO:0000313" key="7">
    <source>
        <dbReference type="EMBL" id="KPP80038.1"/>
    </source>
</evidence>
<keyword evidence="6" id="KW-0812">Transmembrane</keyword>
<organism evidence="7 8">
    <name type="scientific">Scleropages formosus</name>
    <name type="common">Asian bonytongue</name>
    <name type="synonym">Osteoglossum formosum</name>
    <dbReference type="NCBI Taxonomy" id="113540"/>
    <lineage>
        <taxon>Eukaryota</taxon>
        <taxon>Metazoa</taxon>
        <taxon>Chordata</taxon>
        <taxon>Craniata</taxon>
        <taxon>Vertebrata</taxon>
        <taxon>Euteleostomi</taxon>
        <taxon>Actinopterygii</taxon>
        <taxon>Neopterygii</taxon>
        <taxon>Teleostei</taxon>
        <taxon>Osteoglossocephala</taxon>
        <taxon>Osteoglossomorpha</taxon>
        <taxon>Osteoglossiformes</taxon>
        <taxon>Osteoglossidae</taxon>
        <taxon>Scleropages</taxon>
    </lineage>
</organism>
<name>A0A0P7W0X1_SCLFO</name>
<feature type="coiled-coil region" evidence="5">
    <location>
        <begin position="50"/>
        <end position="80"/>
    </location>
</feature>
<proteinExistence type="inferred from homology"/>
<comment type="caution">
    <text evidence="7">The sequence shown here is derived from an EMBL/GenBank/DDBJ whole genome shotgun (WGS) entry which is preliminary data.</text>
</comment>
<comment type="similarity">
    <text evidence="2">Belongs to the PET117 family.</text>
</comment>
<evidence type="ECO:0000256" key="5">
    <source>
        <dbReference type="SAM" id="Coils"/>
    </source>
</evidence>
<feature type="transmembrane region" description="Helical" evidence="6">
    <location>
        <begin position="18"/>
        <end position="40"/>
    </location>
</feature>
<evidence type="ECO:0000313" key="8">
    <source>
        <dbReference type="Proteomes" id="UP000034805"/>
    </source>
</evidence>
<comment type="subcellular location">
    <subcellularLocation>
        <location evidence="1">Mitochondrion</location>
    </subcellularLocation>
</comment>
<dbReference type="PANTHER" id="PTHR28163:SF1">
    <property type="entry name" value="PROTEIN PET117 HOMOLOG, MITOCHONDRIAL"/>
    <property type="match status" value="1"/>
</dbReference>
<dbReference type="STRING" id="113540.ENSSFOP00015008221"/>
<dbReference type="EMBL" id="JARO02000074">
    <property type="protein sequence ID" value="KPP80038.1"/>
    <property type="molecule type" value="Genomic_DNA"/>
</dbReference>
<dbReference type="Pfam" id="PF15786">
    <property type="entry name" value="PET117"/>
    <property type="match status" value="1"/>
</dbReference>
<sequence length="94" mass="10673">GSKVTRERFFLVTAIMSMASRVVLGVSVGLTVATVVGVHVRQNWDRARLREGVVRDLERMERKKANLRLLEQQISLTKELEAERERRAAESQGP</sequence>
<dbReference type="AlphaFoldDB" id="A0A0P7W0X1"/>
<evidence type="ECO:0000256" key="2">
    <source>
        <dbReference type="ARBA" id="ARBA00008197"/>
    </source>
</evidence>
<accession>A0A0P7W0X1</accession>
<evidence type="ECO:0000256" key="3">
    <source>
        <dbReference type="ARBA" id="ARBA00022946"/>
    </source>
</evidence>
<dbReference type="Proteomes" id="UP000034805">
    <property type="component" value="Unassembled WGS sequence"/>
</dbReference>
<protein>
    <submittedName>
        <fullName evidence="7">Protein PET117, mitochondrial-like</fullName>
    </submittedName>
</protein>
<feature type="non-terminal residue" evidence="7">
    <location>
        <position position="1"/>
    </location>
</feature>
<evidence type="ECO:0000256" key="1">
    <source>
        <dbReference type="ARBA" id="ARBA00004173"/>
    </source>
</evidence>
<dbReference type="PANTHER" id="PTHR28163">
    <property type="entry name" value="PROTEIN PET117 HOMOLOG, MITOCHONDRIAL"/>
    <property type="match status" value="1"/>
</dbReference>
<keyword evidence="4" id="KW-0496">Mitochondrion</keyword>
<keyword evidence="6" id="KW-0472">Membrane</keyword>
<gene>
    <name evidence="7" type="ORF">Z043_100341</name>
</gene>
<keyword evidence="5" id="KW-0175">Coiled coil</keyword>
<dbReference type="InterPro" id="IPR031568">
    <property type="entry name" value="Pet117"/>
</dbReference>
<keyword evidence="3" id="KW-0809">Transit peptide</keyword>
<dbReference type="GO" id="GO:0033617">
    <property type="term" value="P:mitochondrial respiratory chain complex IV assembly"/>
    <property type="evidence" value="ECO:0007669"/>
    <property type="project" value="TreeGrafter"/>
</dbReference>
<evidence type="ECO:0000256" key="4">
    <source>
        <dbReference type="ARBA" id="ARBA00023128"/>
    </source>
</evidence>
<reference evidence="7 8" key="1">
    <citation type="submission" date="2015-08" db="EMBL/GenBank/DDBJ databases">
        <title>The genome of the Asian arowana (Scleropages formosus).</title>
        <authorList>
            <person name="Tan M.H."/>
            <person name="Gan H.M."/>
            <person name="Croft L.J."/>
            <person name="Austin C.M."/>
        </authorList>
    </citation>
    <scope>NUCLEOTIDE SEQUENCE [LARGE SCALE GENOMIC DNA]</scope>
    <source>
        <strain evidence="7">Aro1</strain>
    </source>
</reference>
<evidence type="ECO:0000256" key="6">
    <source>
        <dbReference type="SAM" id="Phobius"/>
    </source>
</evidence>